<evidence type="ECO:0000256" key="7">
    <source>
        <dbReference type="ARBA" id="ARBA00022840"/>
    </source>
</evidence>
<dbReference type="InterPro" id="IPR011990">
    <property type="entry name" value="TPR-like_helical_dom_sf"/>
</dbReference>
<feature type="domain" description="Signal transduction histidine kinase subgroup 2 dimerisation and phosphoacceptor" evidence="10">
    <location>
        <begin position="404"/>
        <end position="477"/>
    </location>
</feature>
<evidence type="ECO:0000256" key="6">
    <source>
        <dbReference type="ARBA" id="ARBA00022777"/>
    </source>
</evidence>
<evidence type="ECO:0000256" key="9">
    <source>
        <dbReference type="SAM" id="SignalP"/>
    </source>
</evidence>
<dbReference type="EC" id="2.7.13.3" evidence="2"/>
<proteinExistence type="predicted"/>
<keyword evidence="5" id="KW-0547">Nucleotide-binding</keyword>
<dbReference type="PANTHER" id="PTHR41523:SF8">
    <property type="entry name" value="ETHYLENE RESPONSE SENSOR PROTEIN"/>
    <property type="match status" value="1"/>
</dbReference>
<evidence type="ECO:0000256" key="4">
    <source>
        <dbReference type="ARBA" id="ARBA00022679"/>
    </source>
</evidence>
<evidence type="ECO:0000256" key="1">
    <source>
        <dbReference type="ARBA" id="ARBA00000085"/>
    </source>
</evidence>
<dbReference type="PANTHER" id="PTHR41523">
    <property type="entry name" value="TWO-COMPONENT SYSTEM SENSOR PROTEIN"/>
    <property type="match status" value="1"/>
</dbReference>
<evidence type="ECO:0000313" key="12">
    <source>
        <dbReference type="Proteomes" id="UP001165381"/>
    </source>
</evidence>
<dbReference type="InterPro" id="IPR011495">
    <property type="entry name" value="Sig_transdc_His_kin_sub2_dim/P"/>
</dbReference>
<feature type="signal peptide" evidence="9">
    <location>
        <begin position="1"/>
        <end position="20"/>
    </location>
</feature>
<dbReference type="SUPFAM" id="SSF55874">
    <property type="entry name" value="ATPase domain of HSP90 chaperone/DNA topoisomerase II/histidine kinase"/>
    <property type="match status" value="1"/>
</dbReference>
<comment type="caution">
    <text evidence="11">The sequence shown here is derived from an EMBL/GenBank/DDBJ whole genome shotgun (WGS) entry which is preliminary data.</text>
</comment>
<feature type="transmembrane region" description="Helical" evidence="8">
    <location>
        <begin position="351"/>
        <end position="371"/>
    </location>
</feature>
<dbReference type="SMART" id="SM00028">
    <property type="entry name" value="TPR"/>
    <property type="match status" value="4"/>
</dbReference>
<dbReference type="InterPro" id="IPR036890">
    <property type="entry name" value="HATPase_C_sf"/>
</dbReference>
<evidence type="ECO:0000259" key="10">
    <source>
        <dbReference type="Pfam" id="PF07568"/>
    </source>
</evidence>
<dbReference type="Gene3D" id="3.30.565.10">
    <property type="entry name" value="Histidine kinase-like ATPase, C-terminal domain"/>
    <property type="match status" value="1"/>
</dbReference>
<evidence type="ECO:0000256" key="8">
    <source>
        <dbReference type="SAM" id="Phobius"/>
    </source>
</evidence>
<dbReference type="Pfam" id="PF13424">
    <property type="entry name" value="TPR_12"/>
    <property type="match status" value="1"/>
</dbReference>
<keyword evidence="4" id="KW-0808">Transferase</keyword>
<keyword evidence="7" id="KW-0067">ATP-binding</keyword>
<name>A0ABT0QAH9_9FLAO</name>
<evidence type="ECO:0000313" key="11">
    <source>
        <dbReference type="EMBL" id="MCL6293904.1"/>
    </source>
</evidence>
<reference evidence="11" key="1">
    <citation type="submission" date="2022-05" db="EMBL/GenBank/DDBJ databases">
        <authorList>
            <person name="Park J.-S."/>
        </authorList>
    </citation>
    <scope>NUCLEOTIDE SEQUENCE</scope>
    <source>
        <strain evidence="11">2012CJ34-3</strain>
    </source>
</reference>
<accession>A0ABT0QAH9</accession>
<dbReference type="EMBL" id="JAMFLZ010000001">
    <property type="protein sequence ID" value="MCL6293904.1"/>
    <property type="molecule type" value="Genomic_DNA"/>
</dbReference>
<evidence type="ECO:0000256" key="5">
    <source>
        <dbReference type="ARBA" id="ARBA00022741"/>
    </source>
</evidence>
<keyword evidence="8" id="KW-0812">Transmembrane</keyword>
<keyword evidence="8" id="KW-1133">Transmembrane helix</keyword>
<dbReference type="InterPro" id="IPR019734">
    <property type="entry name" value="TPR_rpt"/>
</dbReference>
<evidence type="ECO:0000256" key="2">
    <source>
        <dbReference type="ARBA" id="ARBA00012438"/>
    </source>
</evidence>
<dbReference type="Gene3D" id="3.30.450.20">
    <property type="entry name" value="PAS domain"/>
    <property type="match status" value="1"/>
</dbReference>
<dbReference type="SUPFAM" id="SSF48452">
    <property type="entry name" value="TPR-like"/>
    <property type="match status" value="2"/>
</dbReference>
<protein>
    <recommendedName>
        <fullName evidence="2">histidine kinase</fullName>
        <ecNumber evidence="2">2.7.13.3</ecNumber>
    </recommendedName>
</protein>
<dbReference type="RefSeq" id="WP_249971935.1">
    <property type="nucleotide sequence ID" value="NZ_JAMFLZ010000001.1"/>
</dbReference>
<sequence>MFKSKMLLLCILMCSTLIYSQSIKKADSLIQQLGNSNLSEVDRTKLLLDIAIYHPDIRTSIDFSKESLKLAIKINNPILQAEAFEEISLLEHRIGNNNLSLEASINALKIYESLDLRKRMAATYAQLANNYMSNLNYDMAIKYLKRAKQIYSNLNKNQKYAITILNLGENYRLARHLDSAEVSFKRVLNLNKQLKNNMIQGYSQGNLGMVYNTQNKLELAEGHLNDAINILKPLEDYYSSSVYIAELGTVYNKEEKYNLAKTKFLEALTIAKKAGFKEQIRDFCVLLTSFYESQNQYSKALKYQKLFQVYQDSLVNKKNVQKIEQLKAGYEIDKRESKIDLLNITNTNQKYLVTSLAIGISMLLLFAYLLYRGNKKTKVANSTLSKQKDIISKREQEKALLLRELNHRIKNNLQMISSLLNLQSHELTGHPAKEAIVAGKYRVEALSLVHRKLYQEDLDTRILLKDYIEELVLGLFHGYDAPFEPNFKIDDISVSLDTAVPLALVINEVIINALKYAYIAIDKPKLKIIMLQDKDYLDIEIIDNGIGFNTNEAEKNNSFGIKLIYSLIEQLEGVIEKLESKNGTHWRMNIKLT</sequence>
<organism evidence="11 12">
    <name type="scientific">Jejuia spongiicola</name>
    <dbReference type="NCBI Taxonomy" id="2942207"/>
    <lineage>
        <taxon>Bacteria</taxon>
        <taxon>Pseudomonadati</taxon>
        <taxon>Bacteroidota</taxon>
        <taxon>Flavobacteriia</taxon>
        <taxon>Flavobacteriales</taxon>
        <taxon>Flavobacteriaceae</taxon>
        <taxon>Jejuia</taxon>
    </lineage>
</organism>
<comment type="catalytic activity">
    <reaction evidence="1">
        <text>ATP + protein L-histidine = ADP + protein N-phospho-L-histidine.</text>
        <dbReference type="EC" id="2.7.13.3"/>
    </reaction>
</comment>
<keyword evidence="12" id="KW-1185">Reference proteome</keyword>
<evidence type="ECO:0000256" key="3">
    <source>
        <dbReference type="ARBA" id="ARBA00022553"/>
    </source>
</evidence>
<keyword evidence="8" id="KW-0472">Membrane</keyword>
<feature type="chain" id="PRO_5046860490" description="histidine kinase" evidence="9">
    <location>
        <begin position="21"/>
        <end position="593"/>
    </location>
</feature>
<dbReference type="Pfam" id="PF07568">
    <property type="entry name" value="HisKA_2"/>
    <property type="match status" value="1"/>
</dbReference>
<gene>
    <name evidence="11" type="ORF">M3P09_02795</name>
</gene>
<keyword evidence="3" id="KW-0597">Phosphoprotein</keyword>
<dbReference type="Proteomes" id="UP001165381">
    <property type="component" value="Unassembled WGS sequence"/>
</dbReference>
<dbReference type="Gene3D" id="1.25.40.10">
    <property type="entry name" value="Tetratricopeptide repeat domain"/>
    <property type="match status" value="2"/>
</dbReference>
<keyword evidence="6" id="KW-0418">Kinase</keyword>
<keyword evidence="9" id="KW-0732">Signal</keyword>